<dbReference type="RefSeq" id="XP_022403798.1">
    <property type="nucleotide sequence ID" value="XM_022542611.1"/>
</dbReference>
<name>A0A1L9VT77_ASPGL</name>
<feature type="region of interest" description="Disordered" evidence="1">
    <location>
        <begin position="1"/>
        <end position="52"/>
    </location>
</feature>
<keyword evidence="3" id="KW-1185">Reference proteome</keyword>
<proteinExistence type="predicted"/>
<accession>A0A1L9VT77</accession>
<dbReference type="EMBL" id="KV878891">
    <property type="protein sequence ID" value="OJJ87109.1"/>
    <property type="molecule type" value="Genomic_DNA"/>
</dbReference>
<feature type="region of interest" description="Disordered" evidence="1">
    <location>
        <begin position="322"/>
        <end position="358"/>
    </location>
</feature>
<dbReference type="Proteomes" id="UP000184300">
    <property type="component" value="Unassembled WGS sequence"/>
</dbReference>
<evidence type="ECO:0000256" key="1">
    <source>
        <dbReference type="SAM" id="MobiDB-lite"/>
    </source>
</evidence>
<gene>
    <name evidence="2" type="ORF">ASPGLDRAFT_165536</name>
</gene>
<evidence type="ECO:0000313" key="3">
    <source>
        <dbReference type="Proteomes" id="UP000184300"/>
    </source>
</evidence>
<feature type="region of interest" description="Disordered" evidence="1">
    <location>
        <begin position="262"/>
        <end position="303"/>
    </location>
</feature>
<dbReference type="GeneID" id="34458872"/>
<feature type="compositionally biased region" description="Basic residues" evidence="1">
    <location>
        <begin position="35"/>
        <end position="45"/>
    </location>
</feature>
<dbReference type="VEuPathDB" id="FungiDB:ASPGLDRAFT_165536"/>
<feature type="region of interest" description="Disordered" evidence="1">
    <location>
        <begin position="220"/>
        <end position="248"/>
    </location>
</feature>
<reference evidence="3" key="1">
    <citation type="journal article" date="2017" name="Genome Biol.">
        <title>Comparative genomics reveals high biological diversity and specific adaptations in the industrially and medically important fungal genus Aspergillus.</title>
        <authorList>
            <person name="de Vries R.P."/>
            <person name="Riley R."/>
            <person name="Wiebenga A."/>
            <person name="Aguilar-Osorio G."/>
            <person name="Amillis S."/>
            <person name="Uchima C.A."/>
            <person name="Anderluh G."/>
            <person name="Asadollahi M."/>
            <person name="Askin M."/>
            <person name="Barry K."/>
            <person name="Battaglia E."/>
            <person name="Bayram O."/>
            <person name="Benocci T."/>
            <person name="Braus-Stromeyer S.A."/>
            <person name="Caldana C."/>
            <person name="Canovas D."/>
            <person name="Cerqueira G.C."/>
            <person name="Chen F."/>
            <person name="Chen W."/>
            <person name="Choi C."/>
            <person name="Clum A."/>
            <person name="Dos Santos R.A."/>
            <person name="Damasio A.R."/>
            <person name="Diallinas G."/>
            <person name="Emri T."/>
            <person name="Fekete E."/>
            <person name="Flipphi M."/>
            <person name="Freyberg S."/>
            <person name="Gallo A."/>
            <person name="Gournas C."/>
            <person name="Habgood R."/>
            <person name="Hainaut M."/>
            <person name="Harispe M.L."/>
            <person name="Henrissat B."/>
            <person name="Hilden K.S."/>
            <person name="Hope R."/>
            <person name="Hossain A."/>
            <person name="Karabika E."/>
            <person name="Karaffa L."/>
            <person name="Karanyi Z."/>
            <person name="Krasevec N."/>
            <person name="Kuo A."/>
            <person name="Kusch H."/>
            <person name="LaButti K."/>
            <person name="Lagendijk E.L."/>
            <person name="Lapidus A."/>
            <person name="Levasseur A."/>
            <person name="Lindquist E."/>
            <person name="Lipzen A."/>
            <person name="Logrieco A.F."/>
            <person name="MacCabe A."/>
            <person name="Maekelae M.R."/>
            <person name="Malavazi I."/>
            <person name="Melin P."/>
            <person name="Meyer V."/>
            <person name="Mielnichuk N."/>
            <person name="Miskei M."/>
            <person name="Molnar A.P."/>
            <person name="Mule G."/>
            <person name="Ngan C.Y."/>
            <person name="Orejas M."/>
            <person name="Orosz E."/>
            <person name="Ouedraogo J.P."/>
            <person name="Overkamp K.M."/>
            <person name="Park H.-S."/>
            <person name="Perrone G."/>
            <person name="Piumi F."/>
            <person name="Punt P.J."/>
            <person name="Ram A.F."/>
            <person name="Ramon A."/>
            <person name="Rauscher S."/>
            <person name="Record E."/>
            <person name="Riano-Pachon D.M."/>
            <person name="Robert V."/>
            <person name="Roehrig J."/>
            <person name="Ruller R."/>
            <person name="Salamov A."/>
            <person name="Salih N.S."/>
            <person name="Samson R.A."/>
            <person name="Sandor E."/>
            <person name="Sanguinetti M."/>
            <person name="Schuetze T."/>
            <person name="Sepcic K."/>
            <person name="Shelest E."/>
            <person name="Sherlock G."/>
            <person name="Sophianopoulou V."/>
            <person name="Squina F.M."/>
            <person name="Sun H."/>
            <person name="Susca A."/>
            <person name="Todd R.B."/>
            <person name="Tsang A."/>
            <person name="Unkles S.E."/>
            <person name="van de Wiele N."/>
            <person name="van Rossen-Uffink D."/>
            <person name="Oliveira J.V."/>
            <person name="Vesth T.C."/>
            <person name="Visser J."/>
            <person name="Yu J.-H."/>
            <person name="Zhou M."/>
            <person name="Andersen M.R."/>
            <person name="Archer D.B."/>
            <person name="Baker S.E."/>
            <person name="Benoit I."/>
            <person name="Brakhage A.A."/>
            <person name="Braus G.H."/>
            <person name="Fischer R."/>
            <person name="Frisvad J.C."/>
            <person name="Goldman G.H."/>
            <person name="Houbraken J."/>
            <person name="Oakley B."/>
            <person name="Pocsi I."/>
            <person name="Scazzocchio C."/>
            <person name="Seiboth B."/>
            <person name="vanKuyk P.A."/>
            <person name="Wortman J."/>
            <person name="Dyer P.S."/>
            <person name="Grigoriev I.V."/>
        </authorList>
    </citation>
    <scope>NUCLEOTIDE SEQUENCE [LARGE SCALE GENOMIC DNA]</scope>
    <source>
        <strain evidence="3">CBS 516.65</strain>
    </source>
</reference>
<dbReference type="AlphaFoldDB" id="A0A1L9VT77"/>
<feature type="compositionally biased region" description="Low complexity" evidence="1">
    <location>
        <begin position="269"/>
        <end position="299"/>
    </location>
</feature>
<feature type="compositionally biased region" description="Basic and acidic residues" evidence="1">
    <location>
        <begin position="431"/>
        <end position="450"/>
    </location>
</feature>
<evidence type="ECO:0000313" key="2">
    <source>
        <dbReference type="EMBL" id="OJJ87109.1"/>
    </source>
</evidence>
<feature type="region of interest" description="Disordered" evidence="1">
    <location>
        <begin position="129"/>
        <end position="173"/>
    </location>
</feature>
<dbReference type="OrthoDB" id="3946700at2759"/>
<feature type="region of interest" description="Disordered" evidence="1">
    <location>
        <begin position="94"/>
        <end position="113"/>
    </location>
</feature>
<feature type="region of interest" description="Disordered" evidence="1">
    <location>
        <begin position="423"/>
        <end position="450"/>
    </location>
</feature>
<sequence>MGIPMYREPSATEASKKNAIKDPSAAARSAIRRQPTIRRPSRHGTFRGASHRLDRPNLVNSMFYDTLSDWNAIERARPSRSIGEILAREARELESLSATPRQDESPDLLAGPTDANRWEVGQRLLADAARHSQPGRRLRIPRDTMLTETVNRPSPGDGPRNQQSSEHPPFTPRFAPAIAYHSAVASQPNARRSPFPGLDMSGDLGLPRVPQLRRAIEQSISDLNRPFSEPSIDGLGDRQRSLSPDDDDYAHNAWETLLTTMTPDANLPSNESSFASTSASATNASRSGTTATSTNSTQTLPSSLDSATANVHLALDPYPEFLNPCDYPTSSDSESDPEIDLEGNRQARRRRGLPRPRFMDSLRQSHDINSTMSSQPPIPTISFAFSDPSTDPEFRQMQSIVSRFANGDVPDHMWVAAGLPLPPGVGSRLGGGDEARDSDSVDGARRRGNM</sequence>
<protein>
    <submittedName>
        <fullName evidence="2">Uncharacterized protein</fullName>
    </submittedName>
</protein>
<organism evidence="2 3">
    <name type="scientific">Aspergillus glaucus CBS 516.65</name>
    <dbReference type="NCBI Taxonomy" id="1160497"/>
    <lineage>
        <taxon>Eukaryota</taxon>
        <taxon>Fungi</taxon>
        <taxon>Dikarya</taxon>
        <taxon>Ascomycota</taxon>
        <taxon>Pezizomycotina</taxon>
        <taxon>Eurotiomycetes</taxon>
        <taxon>Eurotiomycetidae</taxon>
        <taxon>Eurotiales</taxon>
        <taxon>Aspergillaceae</taxon>
        <taxon>Aspergillus</taxon>
        <taxon>Aspergillus subgen. Aspergillus</taxon>
    </lineage>
</organism>